<dbReference type="InterPro" id="IPR001841">
    <property type="entry name" value="Znf_RING"/>
</dbReference>
<dbReference type="GO" id="GO:0008270">
    <property type="term" value="F:zinc ion binding"/>
    <property type="evidence" value="ECO:0007669"/>
    <property type="project" value="UniProtKB-KW"/>
</dbReference>
<dbReference type="GO" id="GO:1990841">
    <property type="term" value="F:promoter-specific chromatin binding"/>
    <property type="evidence" value="ECO:0007669"/>
    <property type="project" value="TreeGrafter"/>
</dbReference>
<keyword evidence="5" id="KW-0539">Nucleus</keyword>
<dbReference type="InterPro" id="IPR017907">
    <property type="entry name" value="Znf_RING_CS"/>
</dbReference>
<evidence type="ECO:0000313" key="10">
    <source>
        <dbReference type="RefSeq" id="XP_015590115.1"/>
    </source>
</evidence>
<dbReference type="PANTHER" id="PTHR10825">
    <property type="entry name" value="RING FINGER DOMAIN-CONTAINING, POLYCOMB GROUP COMPONENT"/>
    <property type="match status" value="1"/>
</dbReference>
<feature type="compositionally biased region" description="Acidic residues" evidence="7">
    <location>
        <begin position="143"/>
        <end position="152"/>
    </location>
</feature>
<keyword evidence="9" id="KW-1185">Reference proteome</keyword>
<evidence type="ECO:0000256" key="2">
    <source>
        <dbReference type="ARBA" id="ARBA00022723"/>
    </source>
</evidence>
<evidence type="ECO:0000259" key="8">
    <source>
        <dbReference type="PROSITE" id="PS50089"/>
    </source>
</evidence>
<feature type="region of interest" description="Disordered" evidence="7">
    <location>
        <begin position="476"/>
        <end position="507"/>
    </location>
</feature>
<dbReference type="PANTHER" id="PTHR10825:SF29">
    <property type="entry name" value="POLYCOMB GROUP RING FINGER PROTEIN 1"/>
    <property type="match status" value="1"/>
</dbReference>
<evidence type="ECO:0000256" key="1">
    <source>
        <dbReference type="ARBA" id="ARBA00004123"/>
    </source>
</evidence>
<dbReference type="Pfam" id="PF00097">
    <property type="entry name" value="zf-C3HC4"/>
    <property type="match status" value="1"/>
</dbReference>
<feature type="region of interest" description="Disordered" evidence="7">
    <location>
        <begin position="135"/>
        <end position="158"/>
    </location>
</feature>
<dbReference type="GO" id="GO:0000122">
    <property type="term" value="P:negative regulation of transcription by RNA polymerase II"/>
    <property type="evidence" value="ECO:0007669"/>
    <property type="project" value="TreeGrafter"/>
</dbReference>
<keyword evidence="4" id="KW-0862">Zinc</keyword>
<dbReference type="Pfam" id="PF16207">
    <property type="entry name" value="RAWUL"/>
    <property type="match status" value="1"/>
</dbReference>
<gene>
    <name evidence="10 11" type="primary">LOC107265288</name>
</gene>
<protein>
    <submittedName>
        <fullName evidence="10 11">Cell wall protein DAN4 isoform X1</fullName>
    </submittedName>
</protein>
<evidence type="ECO:0000256" key="4">
    <source>
        <dbReference type="ARBA" id="ARBA00022833"/>
    </source>
</evidence>
<comment type="subcellular location">
    <subcellularLocation>
        <location evidence="1">Nucleus</location>
    </subcellularLocation>
</comment>
<reference evidence="10 11" key="1">
    <citation type="submission" date="2025-04" db="UniProtKB">
        <authorList>
            <consortium name="RefSeq"/>
        </authorList>
    </citation>
    <scope>IDENTIFICATION</scope>
</reference>
<dbReference type="GO" id="GO:0035102">
    <property type="term" value="C:PRC1 complex"/>
    <property type="evidence" value="ECO:0007669"/>
    <property type="project" value="TreeGrafter"/>
</dbReference>
<dbReference type="SMART" id="SM00184">
    <property type="entry name" value="RING"/>
    <property type="match status" value="1"/>
</dbReference>
<evidence type="ECO:0000313" key="9">
    <source>
        <dbReference type="Proteomes" id="UP000694920"/>
    </source>
</evidence>
<dbReference type="SUPFAM" id="SSF57850">
    <property type="entry name" value="RING/U-box"/>
    <property type="match status" value="1"/>
</dbReference>
<evidence type="ECO:0000256" key="7">
    <source>
        <dbReference type="SAM" id="MobiDB-lite"/>
    </source>
</evidence>
<dbReference type="InterPro" id="IPR018957">
    <property type="entry name" value="Znf_C3HC4_RING-type"/>
</dbReference>
<dbReference type="PROSITE" id="PS50089">
    <property type="entry name" value="ZF_RING_2"/>
    <property type="match status" value="1"/>
</dbReference>
<proteinExistence type="predicted"/>
<evidence type="ECO:0000256" key="6">
    <source>
        <dbReference type="PROSITE-ProRule" id="PRU00175"/>
    </source>
</evidence>
<feature type="region of interest" description="Disordered" evidence="7">
    <location>
        <begin position="701"/>
        <end position="720"/>
    </location>
</feature>
<dbReference type="AlphaFoldDB" id="A0AAJ7BMY0"/>
<accession>A0AAJ7BMY0</accession>
<evidence type="ECO:0000256" key="5">
    <source>
        <dbReference type="ARBA" id="ARBA00023242"/>
    </source>
</evidence>
<dbReference type="GeneID" id="107265288"/>
<dbReference type="Gene3D" id="3.30.40.10">
    <property type="entry name" value="Zinc/RING finger domain, C3HC4 (zinc finger)"/>
    <property type="match status" value="1"/>
</dbReference>
<dbReference type="InterPro" id="IPR013083">
    <property type="entry name" value="Znf_RING/FYVE/PHD"/>
</dbReference>
<dbReference type="Proteomes" id="UP000694920">
    <property type="component" value="Unplaced"/>
</dbReference>
<dbReference type="PROSITE" id="PS00518">
    <property type="entry name" value="ZF_RING_1"/>
    <property type="match status" value="1"/>
</dbReference>
<feature type="compositionally biased region" description="Basic and acidic residues" evidence="7">
    <location>
        <begin position="701"/>
        <end position="710"/>
    </location>
</feature>
<dbReference type="InterPro" id="IPR032443">
    <property type="entry name" value="RAWUL"/>
</dbReference>
<sequence length="848" mass="93304">MEANERDKPLVKDLNEHIVCPLCRGYLIDATTLVECLHSFCRGCIVRRLSSGARACPVCGAATLPPLLPDLGLQRLVYLLVPGLFRSELERRRHFRLVNPQCPPLIPPLGALELTMDDMVSLSLREIYKIKEHNNSSEREEIQDANYDEDKDEHENDGTRYLKCPAGVTVRHLVRLLMLKRGWKEDEKLLRVKRIEMLYRNLVTGKQQHIETLKVLELSWTLLDLACIFKWKRETPMRLFYRVICKEDSENPALMSDCLENNTDCNIEIQRPPTPPPSPKPNKVSITFAITSSSPPYTSASSPLNSSSSSAISTPVFSCTASSTSSSSSSEVTEATILTTSSSPVTTICIAAVSTSAITGVINTVTNTAAAVASASGDISNAVTVTGTTITTSAISSICPCLSTSTSDTDTATATATDTDTDTTTTIIIGSGPNGIVAVGSKTRTQQEYIHNAESLASSIREEPFPKKPRCEVTPVLRTPGPNSSSIKVKSRGTKVDRLEHHKRRKRRNKRVIAEITTTPREDLLKLKVRLTPCPPRITSENSTTTKEKLLQMRAVRREKTKSKNSIEENIVDSGEQEETIEQIINSIPDEVVRVAQTLDEQSQSVDIQRPCVKNEDLNSQRNVETKDEEVLRRLGLVAVAEMTGTSKTYTDSGFSIKCKGTNQSQDYQREALERQLRESKANRVRSLLAEKQMRDALKSIMSKSKEKSTRKGPPPLAPLTLKAFDAKTERPLDLSSGANSSALDLSPGPGVNMHGKMLRFSPAKPEEGKTSDSNLRTLSDAAVSLLGTRTSGKVALRIPQPPRTSNFGIKIKPNLGLRQIPNPQAFVASQYRNQRTSALFGNSQLPS</sequence>
<dbReference type="KEGG" id="ccin:107265288"/>
<dbReference type="RefSeq" id="XP_015590115.1">
    <property type="nucleotide sequence ID" value="XM_015734629.2"/>
</dbReference>
<keyword evidence="3 6" id="KW-0863">Zinc-finger</keyword>
<evidence type="ECO:0000313" key="11">
    <source>
        <dbReference type="RefSeq" id="XP_024938022.1"/>
    </source>
</evidence>
<dbReference type="Gene3D" id="3.10.20.90">
    <property type="entry name" value="Phosphatidylinositol 3-kinase Catalytic Subunit, Chain A, domain 1"/>
    <property type="match status" value="1"/>
</dbReference>
<dbReference type="FunFam" id="3.30.40.10:FF:000033">
    <property type="entry name" value="Polycomb group RING finger protein 3"/>
    <property type="match status" value="1"/>
</dbReference>
<organism evidence="9 10">
    <name type="scientific">Cephus cinctus</name>
    <name type="common">Wheat stem sawfly</name>
    <dbReference type="NCBI Taxonomy" id="211228"/>
    <lineage>
        <taxon>Eukaryota</taxon>
        <taxon>Metazoa</taxon>
        <taxon>Ecdysozoa</taxon>
        <taxon>Arthropoda</taxon>
        <taxon>Hexapoda</taxon>
        <taxon>Insecta</taxon>
        <taxon>Pterygota</taxon>
        <taxon>Neoptera</taxon>
        <taxon>Endopterygota</taxon>
        <taxon>Hymenoptera</taxon>
        <taxon>Cephoidea</taxon>
        <taxon>Cephidae</taxon>
        <taxon>Cephus</taxon>
    </lineage>
</organism>
<keyword evidence="2" id="KW-0479">Metal-binding</keyword>
<dbReference type="RefSeq" id="XP_024938022.1">
    <property type="nucleotide sequence ID" value="XM_025082254.1"/>
</dbReference>
<name>A0AAJ7BMY0_CEPCN</name>
<feature type="domain" description="RING-type" evidence="8">
    <location>
        <begin position="20"/>
        <end position="59"/>
    </location>
</feature>
<evidence type="ECO:0000256" key="3">
    <source>
        <dbReference type="ARBA" id="ARBA00022771"/>
    </source>
</evidence>